<feature type="transmembrane region" description="Helical" evidence="7">
    <location>
        <begin position="90"/>
        <end position="110"/>
    </location>
</feature>
<dbReference type="InterPro" id="IPR049142">
    <property type="entry name" value="MS_channel_1st"/>
</dbReference>
<sequence>MEQLLTPDFWLNATVSLIRAVIILCGGYLLLRITNMLVDQFFVPRPGATMYIDEKRARTLSSLLRSVVRYIIYFIVGMMVLREFKVDTTSVLAGASIIGLAVGFGAQSLVKDFMTGFFIILEDQYGVGDYVVLGDMAGTVEEMGFRVTKLRDGNGILHIIPNGSVLRVSNHTRGQMLATVNVPVSYEADLDQVFALLEEVCTTIGDTVPEVLDGPRVVGVVDFKPGEVVIRITAKSMPLQQTKVETALRRLVREKFAAARIPPPQLKISV</sequence>
<dbReference type="SUPFAM" id="SSF50182">
    <property type="entry name" value="Sm-like ribonucleoproteins"/>
    <property type="match status" value="1"/>
</dbReference>
<evidence type="ECO:0000256" key="7">
    <source>
        <dbReference type="SAM" id="Phobius"/>
    </source>
</evidence>
<name>A0A212LXC2_9FIRM</name>
<dbReference type="GO" id="GO:0005886">
    <property type="term" value="C:plasma membrane"/>
    <property type="evidence" value="ECO:0007669"/>
    <property type="project" value="UniProtKB-SubCell"/>
</dbReference>
<gene>
    <name evidence="10" type="primary">ykuT</name>
    <name evidence="10" type="ORF">KL86SPO_50065</name>
</gene>
<keyword evidence="5 7" id="KW-1133">Transmembrane helix</keyword>
<keyword evidence="4 7" id="KW-0812">Transmembrane</keyword>
<dbReference type="InterPro" id="IPR006685">
    <property type="entry name" value="MscS_channel_2nd"/>
</dbReference>
<dbReference type="InterPro" id="IPR011066">
    <property type="entry name" value="MscS_channel_C_sf"/>
</dbReference>
<dbReference type="InterPro" id="IPR011014">
    <property type="entry name" value="MscS_channel_TM-2"/>
</dbReference>
<organism evidence="10">
    <name type="scientific">uncultured Sporomusa sp</name>
    <dbReference type="NCBI Taxonomy" id="307249"/>
    <lineage>
        <taxon>Bacteria</taxon>
        <taxon>Bacillati</taxon>
        <taxon>Bacillota</taxon>
        <taxon>Negativicutes</taxon>
        <taxon>Selenomonadales</taxon>
        <taxon>Sporomusaceae</taxon>
        <taxon>Sporomusa</taxon>
        <taxon>environmental samples</taxon>
    </lineage>
</organism>
<feature type="transmembrane region" description="Helical" evidence="7">
    <location>
        <begin position="67"/>
        <end position="84"/>
    </location>
</feature>
<dbReference type="PANTHER" id="PTHR30460">
    <property type="entry name" value="MODERATE CONDUCTANCE MECHANOSENSITIVE CHANNEL YBIO"/>
    <property type="match status" value="1"/>
</dbReference>
<dbReference type="Gene3D" id="1.10.287.1260">
    <property type="match status" value="1"/>
</dbReference>
<dbReference type="SUPFAM" id="SSF82861">
    <property type="entry name" value="Mechanosensitive channel protein MscS (YggB), transmembrane region"/>
    <property type="match status" value="1"/>
</dbReference>
<evidence type="ECO:0000259" key="8">
    <source>
        <dbReference type="Pfam" id="PF00924"/>
    </source>
</evidence>
<dbReference type="FunFam" id="2.30.30.60:FF:000001">
    <property type="entry name" value="MscS Mechanosensitive ion channel"/>
    <property type="match status" value="1"/>
</dbReference>
<comment type="subcellular location">
    <subcellularLocation>
        <location evidence="1">Cell membrane</location>
        <topology evidence="1">Multi-pass membrane protein</topology>
    </subcellularLocation>
</comment>
<dbReference type="AlphaFoldDB" id="A0A212LXC2"/>
<keyword evidence="3" id="KW-1003">Cell membrane</keyword>
<evidence type="ECO:0000256" key="2">
    <source>
        <dbReference type="ARBA" id="ARBA00008017"/>
    </source>
</evidence>
<evidence type="ECO:0000256" key="4">
    <source>
        <dbReference type="ARBA" id="ARBA00022692"/>
    </source>
</evidence>
<evidence type="ECO:0000256" key="1">
    <source>
        <dbReference type="ARBA" id="ARBA00004651"/>
    </source>
</evidence>
<dbReference type="InterPro" id="IPR045276">
    <property type="entry name" value="YbiO_bact"/>
</dbReference>
<evidence type="ECO:0000256" key="5">
    <source>
        <dbReference type="ARBA" id="ARBA00022989"/>
    </source>
</evidence>
<dbReference type="Pfam" id="PF00924">
    <property type="entry name" value="MS_channel_2nd"/>
    <property type="match status" value="1"/>
</dbReference>
<evidence type="ECO:0000256" key="6">
    <source>
        <dbReference type="ARBA" id="ARBA00023136"/>
    </source>
</evidence>
<protein>
    <submittedName>
        <fullName evidence="10">Uncharacterized MscS family protein YkuT</fullName>
    </submittedName>
</protein>
<feature type="domain" description="Mechanosensitive ion channel MscS" evidence="8">
    <location>
        <begin position="109"/>
        <end position="173"/>
    </location>
</feature>
<feature type="transmembrane region" description="Helical" evidence="7">
    <location>
        <begin position="12"/>
        <end position="31"/>
    </location>
</feature>
<keyword evidence="6 7" id="KW-0472">Membrane</keyword>
<evidence type="ECO:0000259" key="9">
    <source>
        <dbReference type="Pfam" id="PF21088"/>
    </source>
</evidence>
<dbReference type="Pfam" id="PF21088">
    <property type="entry name" value="MS_channel_1st"/>
    <property type="match status" value="1"/>
</dbReference>
<accession>A0A212LXC2</accession>
<dbReference type="EMBL" id="FMJE01000005">
    <property type="protein sequence ID" value="SCM82294.1"/>
    <property type="molecule type" value="Genomic_DNA"/>
</dbReference>
<dbReference type="InterPro" id="IPR010920">
    <property type="entry name" value="LSM_dom_sf"/>
</dbReference>
<dbReference type="Gene3D" id="2.30.30.60">
    <property type="match status" value="1"/>
</dbReference>
<dbReference type="SUPFAM" id="SSF82689">
    <property type="entry name" value="Mechanosensitive channel protein MscS (YggB), C-terminal domain"/>
    <property type="match status" value="1"/>
</dbReference>
<dbReference type="GO" id="GO:0008381">
    <property type="term" value="F:mechanosensitive monoatomic ion channel activity"/>
    <property type="evidence" value="ECO:0007669"/>
    <property type="project" value="InterPro"/>
</dbReference>
<feature type="domain" description="Mechanosensitive ion channel transmembrane helices 2/3" evidence="9">
    <location>
        <begin position="67"/>
        <end position="107"/>
    </location>
</feature>
<proteinExistence type="inferred from homology"/>
<evidence type="ECO:0000313" key="10">
    <source>
        <dbReference type="EMBL" id="SCM82294.1"/>
    </source>
</evidence>
<dbReference type="InterPro" id="IPR023408">
    <property type="entry name" value="MscS_beta-dom_sf"/>
</dbReference>
<comment type="similarity">
    <text evidence="2">Belongs to the MscS (TC 1.A.23) family.</text>
</comment>
<dbReference type="RefSeq" id="WP_233139048.1">
    <property type="nucleotide sequence ID" value="NZ_LT608335.1"/>
</dbReference>
<dbReference type="PANTHER" id="PTHR30460:SF0">
    <property type="entry name" value="MODERATE CONDUCTANCE MECHANOSENSITIVE CHANNEL YBIO"/>
    <property type="match status" value="1"/>
</dbReference>
<evidence type="ECO:0000256" key="3">
    <source>
        <dbReference type="ARBA" id="ARBA00022475"/>
    </source>
</evidence>
<reference evidence="10" key="1">
    <citation type="submission" date="2016-08" db="EMBL/GenBank/DDBJ databases">
        <authorList>
            <person name="Seilhamer J.J."/>
        </authorList>
    </citation>
    <scope>NUCLEOTIDE SEQUENCE</scope>
    <source>
        <strain evidence="10">86</strain>
    </source>
</reference>
<dbReference type="Gene3D" id="3.30.70.100">
    <property type="match status" value="1"/>
</dbReference>